<dbReference type="InterPro" id="IPR002792">
    <property type="entry name" value="TRAM_dom"/>
</dbReference>
<dbReference type="InterPro" id="IPR030391">
    <property type="entry name" value="MeTrfase_TrmA_CS"/>
</dbReference>
<dbReference type="InterPro" id="IPR030390">
    <property type="entry name" value="MeTrfase_TrmA_AS"/>
</dbReference>
<dbReference type="Pfam" id="PF01938">
    <property type="entry name" value="TRAM"/>
    <property type="match status" value="1"/>
</dbReference>
<evidence type="ECO:0000256" key="1">
    <source>
        <dbReference type="ARBA" id="ARBA00022603"/>
    </source>
</evidence>
<dbReference type="PANTHER" id="PTHR11061:SF30">
    <property type="entry name" value="TRNA (URACIL(54)-C(5))-METHYLTRANSFERASE"/>
    <property type="match status" value="1"/>
</dbReference>
<dbReference type="Gene3D" id="2.40.50.1070">
    <property type="match status" value="1"/>
</dbReference>
<evidence type="ECO:0000313" key="8">
    <source>
        <dbReference type="Proteomes" id="UP000008641"/>
    </source>
</evidence>
<dbReference type="NCBIfam" id="TIGR00479">
    <property type="entry name" value="rumA"/>
    <property type="match status" value="1"/>
</dbReference>
<sequence>MAKKRQTIILNQIDVLRAGAKGVSIGKLADGKTVLIKDAIPGDVVDVQVTKKRKSYIEGKAIAYHKKSADRVEPACEHFGTCGGCKWQDMHYDAQLRYKQEEVLNNLIRIGGFANLSAELLPILGSEQAYWYRNKLEFTFSNARWLTLEEINSTDEFNDRNALGFHIPGQWSKVLDIHRCHLQRDPSNAIRIEAKRFAIENKLDFFDLYKQEGFLRTLMIRTSQNGQVMVLVQFFREEKENREAFLQNLHDKFPEITSLLYAINPKQNDSVYDLDIHVFAGEDHIVEQMEDLHFKIGPKSFYQTNPQQAYELYKLTRDFAGLTGKELVYDLYTGTGTIAQFVSKKARKVVGVESVAEAIYAAKAAAELNKITNCEFFCGDMKDVLNEDFIQQHGIPDVLITDPPRDGMHKKVVENILLMNPKKIVYVSCNSATQARDLELMKEQYKIIKVQPVDMFPQTHHVENIVLLERI</sequence>
<dbReference type="HOGENOM" id="CLU_014689_7_2_10"/>
<feature type="binding site" evidence="4">
    <location>
        <position position="303"/>
    </location>
    <ligand>
        <name>S-adenosyl-L-methionine</name>
        <dbReference type="ChEBI" id="CHEBI:59789"/>
    </ligand>
</feature>
<dbReference type="Pfam" id="PF05958">
    <property type="entry name" value="tRNA_U5-meth_tr"/>
    <property type="match status" value="1"/>
</dbReference>
<dbReference type="InterPro" id="IPR029063">
    <property type="entry name" value="SAM-dependent_MTases_sf"/>
</dbReference>
<evidence type="ECO:0000313" key="7">
    <source>
        <dbReference type="EMBL" id="ADX67083.1"/>
    </source>
</evidence>
<dbReference type="SUPFAM" id="SSF53335">
    <property type="entry name" value="S-adenosyl-L-methionine-dependent methyltransferases"/>
    <property type="match status" value="1"/>
</dbReference>
<evidence type="ECO:0000256" key="5">
    <source>
        <dbReference type="PROSITE-ProRule" id="PRU10015"/>
    </source>
</evidence>
<dbReference type="SUPFAM" id="SSF50249">
    <property type="entry name" value="Nucleic acid-binding proteins"/>
    <property type="match status" value="1"/>
</dbReference>
<dbReference type="PANTHER" id="PTHR11061">
    <property type="entry name" value="RNA M5U METHYLTRANSFERASE"/>
    <property type="match status" value="1"/>
</dbReference>
<keyword evidence="8" id="KW-1185">Reference proteome</keyword>
<dbReference type="PROSITE" id="PS50926">
    <property type="entry name" value="TRAM"/>
    <property type="match status" value="1"/>
</dbReference>
<proteinExistence type="inferred from homology"/>
<accession>F0NYG3</accession>
<dbReference type="KEGG" id="wvi:Weevi_0363"/>
<protein>
    <submittedName>
        <fullName evidence="7">RNA methyltransferase, TrmA family</fullName>
    </submittedName>
</protein>
<dbReference type="AlphaFoldDB" id="F0NYG3"/>
<organism evidence="7 8">
    <name type="scientific">Weeksella virosa (strain ATCC 43766 / DSM 16922 / JCM 21250 / CCUG 30538 / CDC 9751 / IAM 14551 / NBRC 16016 / NCTC 11634 / CL345/78)</name>
    <dbReference type="NCBI Taxonomy" id="865938"/>
    <lineage>
        <taxon>Bacteria</taxon>
        <taxon>Pseudomonadati</taxon>
        <taxon>Bacteroidota</taxon>
        <taxon>Flavobacteriia</taxon>
        <taxon>Flavobacteriales</taxon>
        <taxon>Weeksellaceae</taxon>
        <taxon>Weeksella</taxon>
    </lineage>
</organism>
<dbReference type="InterPro" id="IPR012340">
    <property type="entry name" value="NA-bd_OB-fold"/>
</dbReference>
<gene>
    <name evidence="7" type="ordered locus">Weevi_0363</name>
</gene>
<feature type="binding site" evidence="4">
    <location>
        <position position="402"/>
    </location>
    <ligand>
        <name>S-adenosyl-L-methionine</name>
        <dbReference type="ChEBI" id="CHEBI:59789"/>
    </ligand>
</feature>
<feature type="binding site" evidence="4">
    <location>
        <position position="353"/>
    </location>
    <ligand>
        <name>S-adenosyl-L-methionine</name>
        <dbReference type="ChEBI" id="CHEBI:59789"/>
    </ligand>
</feature>
<dbReference type="InterPro" id="IPR010280">
    <property type="entry name" value="U5_MeTrfase_fam"/>
</dbReference>
<dbReference type="Gene3D" id="2.40.50.140">
    <property type="entry name" value="Nucleic acid-binding proteins"/>
    <property type="match status" value="1"/>
</dbReference>
<reference evidence="7 8" key="1">
    <citation type="journal article" date="2011" name="Stand. Genomic Sci.">
        <title>Complete genome sequence of Weeksella virosa type strain (9751).</title>
        <authorList>
            <person name="Lang E."/>
            <person name="Teshima H."/>
            <person name="Lucas S."/>
            <person name="Lapidus A."/>
            <person name="Hammon N."/>
            <person name="Deshpande S."/>
            <person name="Nolan M."/>
            <person name="Cheng J.F."/>
            <person name="Pitluck S."/>
            <person name="Liolios K."/>
            <person name="Pagani I."/>
            <person name="Mikhailova N."/>
            <person name="Ivanova N."/>
            <person name="Mavromatis K."/>
            <person name="Pati A."/>
            <person name="Tapia R."/>
            <person name="Han C."/>
            <person name="Goodwin L."/>
            <person name="Chen A."/>
            <person name="Palaniappan K."/>
            <person name="Land M."/>
            <person name="Hauser L."/>
            <person name="Chang Y.J."/>
            <person name="Jeffries C.D."/>
            <person name="Brambilla E.M."/>
            <person name="Kopitz M."/>
            <person name="Rohde M."/>
            <person name="Goker M."/>
            <person name="Tindall B.J."/>
            <person name="Detter J.C."/>
            <person name="Woyke T."/>
            <person name="Bristow J."/>
            <person name="Eisen J.A."/>
            <person name="Markowitz V."/>
            <person name="Hugenholtz P."/>
            <person name="Klenk H.P."/>
            <person name="Kyrpides N.C."/>
        </authorList>
    </citation>
    <scope>NUCLEOTIDE SEQUENCE [LARGE SCALE GENOMIC DNA]</scope>
    <source>
        <strain evidence="8">ATCC 43766 / DSM 16922 / JCM 21250 / NBRC 16016 / NCTC 11634 / CL345/78</strain>
    </source>
</reference>
<dbReference type="GO" id="GO:0070475">
    <property type="term" value="P:rRNA base methylation"/>
    <property type="evidence" value="ECO:0007669"/>
    <property type="project" value="TreeGrafter"/>
</dbReference>
<keyword evidence="2 4" id="KW-0808">Transferase</keyword>
<keyword evidence="1 4" id="KW-0489">Methyltransferase</keyword>
<dbReference type="CDD" id="cd02440">
    <property type="entry name" value="AdoMet_MTases"/>
    <property type="match status" value="1"/>
</dbReference>
<dbReference type="PROSITE" id="PS51687">
    <property type="entry name" value="SAM_MT_RNA_M5U"/>
    <property type="match status" value="1"/>
</dbReference>
<evidence type="ECO:0000259" key="6">
    <source>
        <dbReference type="PROSITE" id="PS50926"/>
    </source>
</evidence>
<dbReference type="OrthoDB" id="9804590at2"/>
<name>F0NYG3_WEEVC</name>
<dbReference type="RefSeq" id="WP_013597475.1">
    <property type="nucleotide sequence ID" value="NC_015144.1"/>
</dbReference>
<feature type="binding site" evidence="4">
    <location>
        <position position="332"/>
    </location>
    <ligand>
        <name>S-adenosyl-L-methionine</name>
        <dbReference type="ChEBI" id="CHEBI:59789"/>
    </ligand>
</feature>
<evidence type="ECO:0000256" key="3">
    <source>
        <dbReference type="ARBA" id="ARBA00022691"/>
    </source>
</evidence>
<keyword evidence="3 4" id="KW-0949">S-adenosyl-L-methionine</keyword>
<dbReference type="PROSITE" id="PS01231">
    <property type="entry name" value="TRMA_2"/>
    <property type="match status" value="1"/>
</dbReference>
<dbReference type="EMBL" id="CP002455">
    <property type="protein sequence ID" value="ADX67083.1"/>
    <property type="molecule type" value="Genomic_DNA"/>
</dbReference>
<reference evidence="8" key="2">
    <citation type="journal article" date="2011" name="Stand. Genomic Sci.">
        <title>Complete genome sequence of Weeksella virosa type strain (9751T).</title>
        <authorList>
            <person name="Lang E."/>
            <person name="Teshima H."/>
            <person name="Lucas S."/>
            <person name="Lapidus A."/>
            <person name="Hammon N."/>
            <person name="Deshpande S."/>
            <person name="Nolan M."/>
            <person name="Cheng J."/>
            <person name="Pitluck S."/>
            <person name="Liolios K."/>
            <person name="Pagani I."/>
            <person name="Mikhailova N."/>
            <person name="Ivanova N."/>
            <person name="Mavromatis K."/>
            <person name="Pati A."/>
            <person name="Tapia R."/>
            <person name="Han C."/>
            <person name="Goodwin L."/>
            <person name="Chen A."/>
            <person name="Palaniappan K."/>
            <person name="Land M."/>
            <person name="Hauser L."/>
            <person name="Chang Y."/>
            <person name="Jeffries C."/>
            <person name="Brambilla E."/>
            <person name="Kopitz M."/>
            <person name="Rohde M."/>
            <person name="Goker M."/>
            <person name="Tindall B."/>
            <person name="Detter J."/>
            <person name="Woyke T."/>
            <person name="Bristow J."/>
            <person name="Eisen J."/>
            <person name="Markowitz V."/>
            <person name="Hugenholtz P."/>
            <person name="Klenk H."/>
            <person name="Kyrpides N."/>
        </authorList>
    </citation>
    <scope>NUCLEOTIDE SEQUENCE [LARGE SCALE GENOMIC DNA]</scope>
    <source>
        <strain evidence="8">ATCC 43766 / DSM 16922 / JCM 21250 / NBRC 16016 / NCTC 11634 / CL345/78</strain>
    </source>
</reference>
<feature type="active site" description="Nucleophile" evidence="4">
    <location>
        <position position="429"/>
    </location>
</feature>
<evidence type="ECO:0000256" key="4">
    <source>
        <dbReference type="PROSITE-ProRule" id="PRU01024"/>
    </source>
</evidence>
<dbReference type="Proteomes" id="UP000008641">
    <property type="component" value="Chromosome"/>
</dbReference>
<evidence type="ECO:0000256" key="2">
    <source>
        <dbReference type="ARBA" id="ARBA00022679"/>
    </source>
</evidence>
<dbReference type="Gene3D" id="3.40.50.150">
    <property type="entry name" value="Vaccinia Virus protein VP39"/>
    <property type="match status" value="1"/>
</dbReference>
<dbReference type="PROSITE" id="PS01230">
    <property type="entry name" value="TRMA_1"/>
    <property type="match status" value="1"/>
</dbReference>
<dbReference type="eggNOG" id="COG2265">
    <property type="taxonomic scope" value="Bacteria"/>
</dbReference>
<dbReference type="GO" id="GO:0070041">
    <property type="term" value="F:rRNA (uridine-C5-)-methyltransferase activity"/>
    <property type="evidence" value="ECO:0007669"/>
    <property type="project" value="TreeGrafter"/>
</dbReference>
<feature type="domain" description="TRAM" evidence="6">
    <location>
        <begin position="1"/>
        <end position="63"/>
    </location>
</feature>
<dbReference type="FunFam" id="3.40.50.150:FF:000009">
    <property type="entry name" value="23S rRNA (Uracil(1939)-C(5))-methyltransferase RlmD"/>
    <property type="match status" value="1"/>
</dbReference>
<dbReference type="STRING" id="865938.Weevi_0363"/>
<comment type="similarity">
    <text evidence="4">Belongs to the class I-like SAM-binding methyltransferase superfamily. RNA M5U methyltransferase family.</text>
</comment>
<feature type="active site" evidence="5">
    <location>
        <position position="429"/>
    </location>
</feature>